<dbReference type="AlphaFoldDB" id="A0AAJ7SHY7"/>
<proteinExistence type="predicted"/>
<keyword evidence="2" id="KW-0812">Transmembrane</keyword>
<dbReference type="KEGG" id="goe:100900091"/>
<keyword evidence="3" id="KW-1185">Reference proteome</keyword>
<organism evidence="3 4">
    <name type="scientific">Galendromus occidentalis</name>
    <name type="common">western predatory mite</name>
    <dbReference type="NCBI Taxonomy" id="34638"/>
    <lineage>
        <taxon>Eukaryota</taxon>
        <taxon>Metazoa</taxon>
        <taxon>Ecdysozoa</taxon>
        <taxon>Arthropoda</taxon>
        <taxon>Chelicerata</taxon>
        <taxon>Arachnida</taxon>
        <taxon>Acari</taxon>
        <taxon>Parasitiformes</taxon>
        <taxon>Mesostigmata</taxon>
        <taxon>Gamasina</taxon>
        <taxon>Phytoseioidea</taxon>
        <taxon>Phytoseiidae</taxon>
        <taxon>Typhlodrominae</taxon>
        <taxon>Galendromus</taxon>
    </lineage>
</organism>
<protein>
    <submittedName>
        <fullName evidence="4">Uncharacterized protein LOC100900091</fullName>
    </submittedName>
</protein>
<evidence type="ECO:0000313" key="4">
    <source>
        <dbReference type="RefSeq" id="XP_028968233.1"/>
    </source>
</evidence>
<evidence type="ECO:0000313" key="3">
    <source>
        <dbReference type="Proteomes" id="UP000694867"/>
    </source>
</evidence>
<sequence length="129" mass="13922">MPGSTWAQKLSGSTVLFVVALVCFIVGWVTNLKALTTIAYILFIVVALMGLYALCCTTKFVKGTVIATPEHTTVVHLQHPSAHPSMAPVHSPPTSMPPTHTAVPGFRPQYHPQDQPPPYSAAVKQNFTN</sequence>
<reference evidence="4" key="1">
    <citation type="submission" date="2025-08" db="UniProtKB">
        <authorList>
            <consortium name="RefSeq"/>
        </authorList>
    </citation>
    <scope>IDENTIFICATION</scope>
</reference>
<dbReference type="Proteomes" id="UP000694867">
    <property type="component" value="Unplaced"/>
</dbReference>
<dbReference type="GeneID" id="100900091"/>
<gene>
    <name evidence="4" type="primary">LOC100900091</name>
</gene>
<evidence type="ECO:0000256" key="1">
    <source>
        <dbReference type="SAM" id="MobiDB-lite"/>
    </source>
</evidence>
<feature type="transmembrane region" description="Helical" evidence="2">
    <location>
        <begin position="12"/>
        <end position="31"/>
    </location>
</feature>
<evidence type="ECO:0000256" key="2">
    <source>
        <dbReference type="SAM" id="Phobius"/>
    </source>
</evidence>
<keyword evidence="2" id="KW-1133">Transmembrane helix</keyword>
<keyword evidence="2" id="KW-0472">Membrane</keyword>
<accession>A0AAJ7SHY7</accession>
<dbReference type="RefSeq" id="XP_028968233.1">
    <property type="nucleotide sequence ID" value="XM_029112400.1"/>
</dbReference>
<feature type="transmembrane region" description="Helical" evidence="2">
    <location>
        <begin position="37"/>
        <end position="55"/>
    </location>
</feature>
<name>A0AAJ7SHY7_9ACAR</name>
<feature type="region of interest" description="Disordered" evidence="1">
    <location>
        <begin position="81"/>
        <end position="129"/>
    </location>
</feature>